<dbReference type="Pfam" id="PF03110">
    <property type="entry name" value="SBP"/>
    <property type="match status" value="1"/>
</dbReference>
<dbReference type="GO" id="GO:0005634">
    <property type="term" value="C:nucleus"/>
    <property type="evidence" value="ECO:0007669"/>
    <property type="project" value="InterPro"/>
</dbReference>
<keyword evidence="6" id="KW-0812">Transmembrane</keyword>
<feature type="transmembrane region" description="Helical" evidence="6">
    <location>
        <begin position="788"/>
        <end position="807"/>
    </location>
</feature>
<sequence length="831" mass="92373">MENSDGVAGEGAEPGPAVTTTVTAALEWGGLLDFTIYDDGPLFLPWDGLEDRPQDDAAAAAPPPLPPPRAAGSVDRVRKRDVRLVCSNYLEGRIPCSCPEAEEAAGDEGEGAEVAVPGVESSKGKKRARTGGPSIGPLRCQVPGCEADIGELKGYHQRHRVCLRCAYAPSVVLDGEPKRYCQQCGKFHILTDFDEGKRSCRRKLERHNKRRRRRPTDLINIVEEDKEHQGDISVDDNCAGKPRKDGFACGTVETAVSNKLRERETLLESEDGHGSPFHSLSSFNNVHSNSIMSFTTSDEAQIDEKIDNSQSGLSTFCDNKSGYSSVCPTGRISFKLYDWNPADFPRRLRHQIFQWLASMPVELEGYIRPGCTMLTVFIAMPHFMWEKLSQDAAGYVKDLVCAPESLFLGRGNIHIYLNNNIIQVLEDATLLNSIRMEVQVPRLHYVFPTFFEAGKPMEFIACGSYLDQPKFRFLVSFAGKYLSLESCHAMCHKKISECSGNGVGSISSTEHEVFRINITQTDSEIFGPAFIEVENESGISNFVPILFGNKHICSQLKRMHGAFSESLCADSSISQTIDTVANPGFCKALVLKQNSISELLLDIAWLLKEPRLEETETLLSSTNIHRLTCLLRFLIQNEAFIFLEEILHFLDVIDWEGLDDRVDKALDVDLRLFLNYMNHAREILHQRIPHDGKSELDIIDSISRASMPQSYAMNDGNNAVPCLNQSMERRDKDGSGSTTTPATQANDETVPLLTRDGISGQICRLNSGTRWTSESWGIFPSTRTSIRAALFITGSVVLCFVACVALFHPHMAGEFADSLRRLLLTSRKTWN</sequence>
<dbReference type="OrthoDB" id="514967at2759"/>
<feature type="domain" description="SBP-type" evidence="7">
    <location>
        <begin position="137"/>
        <end position="214"/>
    </location>
</feature>
<dbReference type="Pfam" id="PF26102">
    <property type="entry name" value="Ig_SPL7"/>
    <property type="match status" value="1"/>
</dbReference>
<evidence type="ECO:0000256" key="6">
    <source>
        <dbReference type="SAM" id="Phobius"/>
    </source>
</evidence>
<evidence type="ECO:0000259" key="7">
    <source>
        <dbReference type="PROSITE" id="PS51141"/>
    </source>
</evidence>
<evidence type="ECO:0000313" key="9">
    <source>
        <dbReference type="RefSeq" id="XP_010914363.1"/>
    </source>
</evidence>
<dbReference type="Gene3D" id="4.10.1100.10">
    <property type="entry name" value="Transcription factor, SBP-box domain"/>
    <property type="match status" value="1"/>
</dbReference>
<dbReference type="RefSeq" id="XP_010914363.1">
    <property type="nucleotide sequence ID" value="XM_010916061.3"/>
</dbReference>
<gene>
    <name evidence="9" type="primary">LOC105039790</name>
</gene>
<evidence type="ECO:0000256" key="3">
    <source>
        <dbReference type="ARBA" id="ARBA00022833"/>
    </source>
</evidence>
<feature type="region of interest" description="Disordered" evidence="5">
    <location>
        <begin position="727"/>
        <end position="749"/>
    </location>
</feature>
<evidence type="ECO:0000256" key="5">
    <source>
        <dbReference type="SAM" id="MobiDB-lite"/>
    </source>
</evidence>
<dbReference type="InterPro" id="IPR004333">
    <property type="entry name" value="SBP_dom"/>
</dbReference>
<evidence type="ECO:0000256" key="2">
    <source>
        <dbReference type="ARBA" id="ARBA00022771"/>
    </source>
</evidence>
<dbReference type="SUPFAM" id="SSF103612">
    <property type="entry name" value="SBT domain"/>
    <property type="match status" value="1"/>
</dbReference>
<feature type="compositionally biased region" description="Polar residues" evidence="5">
    <location>
        <begin position="735"/>
        <end position="747"/>
    </location>
</feature>
<evidence type="ECO:0000256" key="1">
    <source>
        <dbReference type="ARBA" id="ARBA00022723"/>
    </source>
</evidence>
<protein>
    <submittedName>
        <fullName evidence="9">Squamosa promoter-binding-like protein 9 isoform X2</fullName>
    </submittedName>
</protein>
<keyword evidence="3" id="KW-0862">Zinc</keyword>
<dbReference type="GO" id="GO:0008270">
    <property type="term" value="F:zinc ion binding"/>
    <property type="evidence" value="ECO:0007669"/>
    <property type="project" value="UniProtKB-KW"/>
</dbReference>
<keyword evidence="6" id="KW-0472">Membrane</keyword>
<evidence type="ECO:0000256" key="4">
    <source>
        <dbReference type="PROSITE-ProRule" id="PRU00470"/>
    </source>
</evidence>
<keyword evidence="1" id="KW-0479">Metal-binding</keyword>
<dbReference type="Proteomes" id="UP000504607">
    <property type="component" value="Chromosome 2"/>
</dbReference>
<keyword evidence="6" id="KW-1133">Transmembrane helix</keyword>
<dbReference type="AlphaFoldDB" id="A0A6I9QSP2"/>
<evidence type="ECO:0000313" key="8">
    <source>
        <dbReference type="Proteomes" id="UP000504607"/>
    </source>
</evidence>
<dbReference type="GeneID" id="105039790"/>
<accession>A0A6I9QSP2</accession>
<keyword evidence="2 4" id="KW-0863">Zinc-finger</keyword>
<dbReference type="InterPro" id="IPR036893">
    <property type="entry name" value="SBP_sf"/>
</dbReference>
<feature type="region of interest" description="Disordered" evidence="5">
    <location>
        <begin position="206"/>
        <end position="225"/>
    </location>
</feature>
<dbReference type="GO" id="GO:0003677">
    <property type="term" value="F:DNA binding"/>
    <property type="evidence" value="ECO:0007669"/>
    <property type="project" value="InterPro"/>
</dbReference>
<reference evidence="9" key="1">
    <citation type="submission" date="2025-08" db="UniProtKB">
        <authorList>
            <consortium name="RefSeq"/>
        </authorList>
    </citation>
    <scope>IDENTIFICATION</scope>
</reference>
<organism evidence="8 9">
    <name type="scientific">Elaeis guineensis var. tenera</name>
    <name type="common">Oil palm</name>
    <dbReference type="NCBI Taxonomy" id="51953"/>
    <lineage>
        <taxon>Eukaryota</taxon>
        <taxon>Viridiplantae</taxon>
        <taxon>Streptophyta</taxon>
        <taxon>Embryophyta</taxon>
        <taxon>Tracheophyta</taxon>
        <taxon>Spermatophyta</taxon>
        <taxon>Magnoliopsida</taxon>
        <taxon>Liliopsida</taxon>
        <taxon>Arecaceae</taxon>
        <taxon>Arecoideae</taxon>
        <taxon>Cocoseae</taxon>
        <taxon>Elaeidinae</taxon>
        <taxon>Elaeis</taxon>
    </lineage>
</organism>
<dbReference type="PROSITE" id="PS51141">
    <property type="entry name" value="ZF_SBP"/>
    <property type="match status" value="1"/>
</dbReference>
<proteinExistence type="predicted"/>
<keyword evidence="8" id="KW-1185">Reference proteome</keyword>
<dbReference type="PANTHER" id="PTHR31251:SF108">
    <property type="entry name" value="SQUAMOSA PROMOTER-BINDING-LIKE PROTEIN 7"/>
    <property type="match status" value="1"/>
</dbReference>
<name>A0A6I9QSP2_ELAGV</name>
<feature type="region of interest" description="Disordered" evidence="5">
    <location>
        <begin position="47"/>
        <end position="74"/>
    </location>
</feature>
<dbReference type="PANTHER" id="PTHR31251">
    <property type="entry name" value="SQUAMOSA PROMOTER-BINDING-LIKE PROTEIN 4"/>
    <property type="match status" value="1"/>
</dbReference>
<dbReference type="InterPro" id="IPR044817">
    <property type="entry name" value="SBP-like"/>
</dbReference>